<dbReference type="EC" id="2.7.8.7" evidence="8"/>
<dbReference type="Proteomes" id="UP000604381">
    <property type="component" value="Unassembled WGS sequence"/>
</dbReference>
<dbReference type="GO" id="GO:0005737">
    <property type="term" value="C:cytoplasm"/>
    <property type="evidence" value="ECO:0007669"/>
    <property type="project" value="UniProtKB-SubCell"/>
</dbReference>
<feature type="domain" description="4'-phosphopantetheinyl transferase" evidence="9">
    <location>
        <begin position="4"/>
        <end position="98"/>
    </location>
</feature>
<keyword evidence="2 8" id="KW-0808">Transferase</keyword>
<comment type="cofactor">
    <cofactor evidence="8">
        <name>Mg(2+)</name>
        <dbReference type="ChEBI" id="CHEBI:18420"/>
    </cofactor>
</comment>
<comment type="function">
    <text evidence="8">Transfers the 4'-phosphopantetheine moiety from coenzyme A to a Ser of acyl-carrier-protein.</text>
</comment>
<keyword evidence="11" id="KW-1185">Reference proteome</keyword>
<evidence type="ECO:0000256" key="3">
    <source>
        <dbReference type="ARBA" id="ARBA00022723"/>
    </source>
</evidence>
<organism evidence="10 11">
    <name type="scientific">Candidatus Amphirhobacter heronislandensis</name>
    <dbReference type="NCBI Taxonomy" id="1732024"/>
    <lineage>
        <taxon>Bacteria</taxon>
        <taxon>Pseudomonadati</taxon>
        <taxon>Pseudomonadota</taxon>
        <taxon>Gammaproteobacteria</taxon>
        <taxon>Candidatus Tethybacterales</taxon>
        <taxon>Candidatus Tethybacteraceae</taxon>
        <taxon>Candidatus Amphirhobacter</taxon>
    </lineage>
</organism>
<comment type="subcellular location">
    <subcellularLocation>
        <location evidence="8">Cytoplasm</location>
    </subcellularLocation>
</comment>
<keyword evidence="3 8" id="KW-0479">Metal-binding</keyword>
<evidence type="ECO:0000313" key="11">
    <source>
        <dbReference type="Proteomes" id="UP000604381"/>
    </source>
</evidence>
<dbReference type="GO" id="GO:0000287">
    <property type="term" value="F:magnesium ion binding"/>
    <property type="evidence" value="ECO:0007669"/>
    <property type="project" value="UniProtKB-UniRule"/>
</dbReference>
<dbReference type="Pfam" id="PF01648">
    <property type="entry name" value="ACPS"/>
    <property type="match status" value="1"/>
</dbReference>
<dbReference type="NCBIfam" id="TIGR00556">
    <property type="entry name" value="pantethn_trn"/>
    <property type="match status" value="1"/>
</dbReference>
<proteinExistence type="inferred from homology"/>
<gene>
    <name evidence="8 10" type="primary">acpS</name>
    <name evidence="10" type="ORF">ISN26_01970</name>
</gene>
<dbReference type="EMBL" id="JADHEI010000028">
    <property type="protein sequence ID" value="MBF2734848.1"/>
    <property type="molecule type" value="Genomic_DNA"/>
</dbReference>
<evidence type="ECO:0000256" key="6">
    <source>
        <dbReference type="ARBA" id="ARBA00023098"/>
    </source>
</evidence>
<dbReference type="SUPFAM" id="SSF56214">
    <property type="entry name" value="4'-phosphopantetheinyl transferase"/>
    <property type="match status" value="1"/>
</dbReference>
<dbReference type="HAMAP" id="MF_00101">
    <property type="entry name" value="AcpS"/>
    <property type="match status" value="1"/>
</dbReference>
<protein>
    <recommendedName>
        <fullName evidence="8">Holo-[acyl-carrier-protein] synthase</fullName>
        <shortName evidence="8">Holo-ACP synthase</shortName>
        <ecNumber evidence="8">2.7.8.7</ecNumber>
    </recommendedName>
    <alternativeName>
        <fullName evidence="8">4'-phosphopantetheinyl transferase AcpS</fullName>
    </alternativeName>
</protein>
<dbReference type="InterPro" id="IPR004568">
    <property type="entry name" value="Ppantetheine-prot_Trfase_dom"/>
</dbReference>
<dbReference type="NCBIfam" id="TIGR00516">
    <property type="entry name" value="acpS"/>
    <property type="match status" value="1"/>
</dbReference>
<comment type="caution">
    <text evidence="10">The sequence shown here is derived from an EMBL/GenBank/DDBJ whole genome shotgun (WGS) entry which is preliminary data.</text>
</comment>
<dbReference type="Gene3D" id="3.90.470.20">
    <property type="entry name" value="4'-phosphopantetheinyl transferase domain"/>
    <property type="match status" value="1"/>
</dbReference>
<dbReference type="InterPro" id="IPR037143">
    <property type="entry name" value="4-PPantetheinyl_Trfase_dom_sf"/>
</dbReference>
<keyword evidence="8" id="KW-0963">Cytoplasm</keyword>
<evidence type="ECO:0000259" key="9">
    <source>
        <dbReference type="Pfam" id="PF01648"/>
    </source>
</evidence>
<evidence type="ECO:0000256" key="5">
    <source>
        <dbReference type="ARBA" id="ARBA00022842"/>
    </source>
</evidence>
<feature type="binding site" evidence="8">
    <location>
        <position position="8"/>
    </location>
    <ligand>
        <name>Mg(2+)</name>
        <dbReference type="ChEBI" id="CHEBI:18420"/>
    </ligand>
</feature>
<evidence type="ECO:0000256" key="2">
    <source>
        <dbReference type="ARBA" id="ARBA00022679"/>
    </source>
</evidence>
<keyword evidence="6 8" id="KW-0443">Lipid metabolism</keyword>
<keyword evidence="4 8" id="KW-0276">Fatty acid metabolism</keyword>
<evidence type="ECO:0000313" key="10">
    <source>
        <dbReference type="EMBL" id="MBF2734848.1"/>
    </source>
</evidence>
<evidence type="ECO:0000256" key="4">
    <source>
        <dbReference type="ARBA" id="ARBA00022832"/>
    </source>
</evidence>
<keyword evidence="1 8" id="KW-0444">Lipid biosynthesis</keyword>
<evidence type="ECO:0000256" key="7">
    <source>
        <dbReference type="ARBA" id="ARBA00023160"/>
    </source>
</evidence>
<dbReference type="GO" id="GO:0006633">
    <property type="term" value="P:fatty acid biosynthetic process"/>
    <property type="evidence" value="ECO:0007669"/>
    <property type="project" value="UniProtKB-UniRule"/>
</dbReference>
<name>A0A930UC41_9GAMM</name>
<comment type="similarity">
    <text evidence="8">Belongs to the P-Pant transferase superfamily. AcpS family.</text>
</comment>
<dbReference type="InterPro" id="IPR002582">
    <property type="entry name" value="ACPS"/>
</dbReference>
<feature type="binding site" evidence="8">
    <location>
        <position position="58"/>
    </location>
    <ligand>
        <name>Mg(2+)</name>
        <dbReference type="ChEBI" id="CHEBI:18420"/>
    </ligand>
</feature>
<dbReference type="InterPro" id="IPR008278">
    <property type="entry name" value="4-PPantetheinyl_Trfase_dom"/>
</dbReference>
<evidence type="ECO:0000256" key="1">
    <source>
        <dbReference type="ARBA" id="ARBA00022516"/>
    </source>
</evidence>
<sequence>MILGVGVDLVAVARMERLDAKWGGRLAKRVLAASEIAALPRSAAARARRLALAFAAKEAFAKAMGTGFAHPVTLGQVAVERDEAGAPRFAFGPELAKLLRRRKVARTHLSLSDDGGQAVAVAVLEDAG</sequence>
<reference evidence="10" key="1">
    <citation type="submission" date="2020-10" db="EMBL/GenBank/DDBJ databases">
        <title>An improved Amphimedon queenslandica hologenome assembly reveals how three proteobacterial symbionts can extend the metabolic phenotypic of their marine sponge host.</title>
        <authorList>
            <person name="Degnan B."/>
            <person name="Degnan S."/>
            <person name="Xiang X."/>
        </authorList>
    </citation>
    <scope>NUCLEOTIDE SEQUENCE</scope>
    <source>
        <strain evidence="10">AqS2</strain>
    </source>
</reference>
<keyword evidence="5 8" id="KW-0460">Magnesium</keyword>
<accession>A0A930UC41</accession>
<keyword evidence="7 8" id="KW-0275">Fatty acid biosynthesis</keyword>
<evidence type="ECO:0000256" key="8">
    <source>
        <dbReference type="HAMAP-Rule" id="MF_00101"/>
    </source>
</evidence>
<dbReference type="AlphaFoldDB" id="A0A930UC41"/>
<dbReference type="GO" id="GO:0008897">
    <property type="term" value="F:holo-[acyl-carrier-protein] synthase activity"/>
    <property type="evidence" value="ECO:0007669"/>
    <property type="project" value="UniProtKB-UniRule"/>
</dbReference>
<comment type="catalytic activity">
    <reaction evidence="8">
        <text>apo-[ACP] + CoA = holo-[ACP] + adenosine 3',5'-bisphosphate + H(+)</text>
        <dbReference type="Rhea" id="RHEA:12068"/>
        <dbReference type="Rhea" id="RHEA-COMP:9685"/>
        <dbReference type="Rhea" id="RHEA-COMP:9690"/>
        <dbReference type="ChEBI" id="CHEBI:15378"/>
        <dbReference type="ChEBI" id="CHEBI:29999"/>
        <dbReference type="ChEBI" id="CHEBI:57287"/>
        <dbReference type="ChEBI" id="CHEBI:58343"/>
        <dbReference type="ChEBI" id="CHEBI:64479"/>
        <dbReference type="EC" id="2.7.8.7"/>
    </reaction>
</comment>